<protein>
    <submittedName>
        <fullName evidence="1">Uncharacterized protein</fullName>
    </submittedName>
</protein>
<sequence length="78" mass="8616">MPGHTNPSPQTPSLNSGLPLIVSFCLEEVLAHSGSPDYATDVADDSDSRTGDGLLRWDRMNRCWRGQGRLTSEREDDK</sequence>
<dbReference type="RefSeq" id="XP_049130336.1">
    <property type="nucleotide sequence ID" value="XM_049274379.1"/>
</dbReference>
<accession>A0AA37UJG9</accession>
<dbReference type="EMBL" id="BQXU01000021">
    <property type="protein sequence ID" value="GKT47986.1"/>
    <property type="molecule type" value="Genomic_DNA"/>
</dbReference>
<evidence type="ECO:0000313" key="2">
    <source>
        <dbReference type="Proteomes" id="UP001055115"/>
    </source>
</evidence>
<reference evidence="1 2" key="1">
    <citation type="submission" date="2022-03" db="EMBL/GenBank/DDBJ databases">
        <title>Genome data of Colletotrichum spp.</title>
        <authorList>
            <person name="Utami Y.D."/>
            <person name="Hiruma K."/>
        </authorList>
    </citation>
    <scope>NUCLEOTIDE SEQUENCE [LARGE SCALE GENOMIC DNA]</scope>
    <source>
        <strain evidence="1 2">MAFF 239500</strain>
    </source>
</reference>
<dbReference type="GeneID" id="73328969"/>
<dbReference type="Proteomes" id="UP001055115">
    <property type="component" value="Unassembled WGS sequence"/>
</dbReference>
<gene>
    <name evidence="1" type="ORF">ColSpa_08167</name>
</gene>
<keyword evidence="2" id="KW-1185">Reference proteome</keyword>
<proteinExistence type="predicted"/>
<name>A0AA37UJG9_9PEZI</name>
<organism evidence="1 2">
    <name type="scientific">Colletotrichum spaethianum</name>
    <dbReference type="NCBI Taxonomy" id="700344"/>
    <lineage>
        <taxon>Eukaryota</taxon>
        <taxon>Fungi</taxon>
        <taxon>Dikarya</taxon>
        <taxon>Ascomycota</taxon>
        <taxon>Pezizomycotina</taxon>
        <taxon>Sordariomycetes</taxon>
        <taxon>Hypocreomycetidae</taxon>
        <taxon>Glomerellales</taxon>
        <taxon>Glomerellaceae</taxon>
        <taxon>Colletotrichum</taxon>
        <taxon>Colletotrichum spaethianum species complex</taxon>
    </lineage>
</organism>
<dbReference type="AlphaFoldDB" id="A0AA37UJG9"/>
<evidence type="ECO:0000313" key="1">
    <source>
        <dbReference type="EMBL" id="GKT47986.1"/>
    </source>
</evidence>
<comment type="caution">
    <text evidence="1">The sequence shown here is derived from an EMBL/GenBank/DDBJ whole genome shotgun (WGS) entry which is preliminary data.</text>
</comment>